<dbReference type="EMBL" id="CP008956">
    <property type="protein sequence ID" value="QJQ01860.1"/>
    <property type="molecule type" value="Genomic_DNA"/>
</dbReference>
<feature type="transmembrane region" description="Helical" evidence="7">
    <location>
        <begin position="278"/>
        <end position="301"/>
    </location>
</feature>
<dbReference type="CDD" id="cd17473">
    <property type="entry name" value="MFS_arabinose_efflux_permease_like"/>
    <property type="match status" value="1"/>
</dbReference>
<dbReference type="InterPro" id="IPR011701">
    <property type="entry name" value="MFS"/>
</dbReference>
<feature type="domain" description="Major facilitator superfamily (MFS) profile" evidence="8">
    <location>
        <begin position="17"/>
        <end position="400"/>
    </location>
</feature>
<feature type="transmembrane region" description="Helical" evidence="7">
    <location>
        <begin position="342"/>
        <end position="367"/>
    </location>
</feature>
<dbReference type="GO" id="GO:0005886">
    <property type="term" value="C:plasma membrane"/>
    <property type="evidence" value="ECO:0007669"/>
    <property type="project" value="TreeGrafter"/>
</dbReference>
<keyword evidence="2" id="KW-0813">Transport</keyword>
<dbReference type="InterPro" id="IPR020846">
    <property type="entry name" value="MFS_dom"/>
</dbReference>
<evidence type="ECO:0000256" key="5">
    <source>
        <dbReference type="ARBA" id="ARBA00023136"/>
    </source>
</evidence>
<dbReference type="PANTHER" id="PTHR23501:SF191">
    <property type="entry name" value="VACUOLAR BASIC AMINO ACID TRANSPORTER 4"/>
    <property type="match status" value="1"/>
</dbReference>
<dbReference type="PROSITE" id="PS50850">
    <property type="entry name" value="MFS"/>
    <property type="match status" value="1"/>
</dbReference>
<keyword evidence="4 7" id="KW-1133">Transmembrane helix</keyword>
<evidence type="ECO:0000256" key="2">
    <source>
        <dbReference type="ARBA" id="ARBA00022448"/>
    </source>
</evidence>
<gene>
    <name evidence="9" type="ORF">C798_16945</name>
</gene>
<dbReference type="InterPro" id="IPR005829">
    <property type="entry name" value="Sugar_transporter_CS"/>
</dbReference>
<dbReference type="PANTHER" id="PTHR23501">
    <property type="entry name" value="MAJOR FACILITATOR SUPERFAMILY"/>
    <property type="match status" value="1"/>
</dbReference>
<keyword evidence="5 7" id="KW-0472">Membrane</keyword>
<evidence type="ECO:0000256" key="6">
    <source>
        <dbReference type="ARBA" id="ARBA00044273"/>
    </source>
</evidence>
<name>A0A6M3ZVB7_9BURK</name>
<evidence type="ECO:0000256" key="4">
    <source>
        <dbReference type="ARBA" id="ARBA00022989"/>
    </source>
</evidence>
<feature type="transmembrane region" description="Helical" evidence="7">
    <location>
        <begin position="20"/>
        <end position="39"/>
    </location>
</feature>
<feature type="transmembrane region" description="Helical" evidence="7">
    <location>
        <begin position="176"/>
        <end position="194"/>
    </location>
</feature>
<feature type="transmembrane region" description="Helical" evidence="7">
    <location>
        <begin position="87"/>
        <end position="104"/>
    </location>
</feature>
<comment type="subcellular location">
    <subcellularLocation>
        <location evidence="1">Endomembrane system</location>
        <topology evidence="1">Multi-pass membrane protein</topology>
    </subcellularLocation>
</comment>
<evidence type="ECO:0000313" key="9">
    <source>
        <dbReference type="EMBL" id="QJQ01860.1"/>
    </source>
</evidence>
<sequence>MIMQATLNSHAVAGPRQGLVIQLASSLTIVGSVMIAPMLPKITAEFAAVEPDALALVPLMVAAPALAIALFAPLAGMLADRFGRKPMLLLGCLLYALFGAWPVVIHDIKLILVSRLLFGCAEALIMTCCTTLIADYWPPQQRMRYINRQVITIGVVGALFFVIGGMAGEGSWRTPFLLYLAPLLMVPAIVNYLWEPDRRQEESQALITPPGSTRRTLLVACFLIFVGMVTCFVVTVMTPTVLVMRGVTSTSLIGASAGLAILSTLIGSIAWPFVRERIGVAGVNALLLACMACGLCVLALAPSYPVVLVAMVLQGFGAGFLVSNASLPLLLGLPAHLRARGVGAFTACLYLGQFASPLIITAIAHPLGGMPHGLASAILLWALLTMLVALAWLLVGLRQGRMQAGQVLH</sequence>
<reference evidence="9 10" key="1">
    <citation type="journal article" date="2012" name="J. Bacteriol.">
        <title>Genome sequence of the pathogenic Herbaspirillum seropedicae strain Os34, isolated from rice roots.</title>
        <authorList>
            <person name="Ye W."/>
            <person name="Ye S."/>
            <person name="Liu J."/>
            <person name="Chang S."/>
            <person name="Chen M."/>
            <person name="Zhu B."/>
            <person name="Guo L."/>
            <person name="An Q."/>
        </authorList>
    </citation>
    <scope>NUCLEOTIDE SEQUENCE [LARGE SCALE GENOMIC DNA]</scope>
    <source>
        <strain evidence="9 10">Os34</strain>
    </source>
</reference>
<feature type="transmembrane region" description="Helical" evidence="7">
    <location>
        <begin position="307"/>
        <end position="330"/>
    </location>
</feature>
<dbReference type="PROSITE" id="PS00216">
    <property type="entry name" value="SUGAR_TRANSPORT_1"/>
    <property type="match status" value="1"/>
</dbReference>
<evidence type="ECO:0000313" key="10">
    <source>
        <dbReference type="Proteomes" id="UP000501648"/>
    </source>
</evidence>
<feature type="transmembrane region" description="Helical" evidence="7">
    <location>
        <begin position="54"/>
        <end position="75"/>
    </location>
</feature>
<dbReference type="GO" id="GO:0022857">
    <property type="term" value="F:transmembrane transporter activity"/>
    <property type="evidence" value="ECO:0007669"/>
    <property type="project" value="InterPro"/>
</dbReference>
<feature type="transmembrane region" description="Helical" evidence="7">
    <location>
        <begin position="250"/>
        <end position="271"/>
    </location>
</feature>
<organism evidence="9 10">
    <name type="scientific">Herbaspirillum rubrisubalbicans Os34</name>
    <dbReference type="NCBI Taxonomy" id="1235827"/>
    <lineage>
        <taxon>Bacteria</taxon>
        <taxon>Pseudomonadati</taxon>
        <taxon>Pseudomonadota</taxon>
        <taxon>Betaproteobacteria</taxon>
        <taxon>Burkholderiales</taxon>
        <taxon>Oxalobacteraceae</taxon>
        <taxon>Herbaspirillum</taxon>
    </lineage>
</organism>
<accession>A0A6M3ZVB7</accession>
<feature type="transmembrane region" description="Helical" evidence="7">
    <location>
        <begin position="215"/>
        <end position="238"/>
    </location>
</feature>
<evidence type="ECO:0000256" key="3">
    <source>
        <dbReference type="ARBA" id="ARBA00022692"/>
    </source>
</evidence>
<evidence type="ECO:0000256" key="7">
    <source>
        <dbReference type="SAM" id="Phobius"/>
    </source>
</evidence>
<dbReference type="Pfam" id="PF07690">
    <property type="entry name" value="MFS_1"/>
    <property type="match status" value="1"/>
</dbReference>
<evidence type="ECO:0000256" key="1">
    <source>
        <dbReference type="ARBA" id="ARBA00004127"/>
    </source>
</evidence>
<dbReference type="SUPFAM" id="SSF103473">
    <property type="entry name" value="MFS general substrate transporter"/>
    <property type="match status" value="1"/>
</dbReference>
<feature type="transmembrane region" description="Helical" evidence="7">
    <location>
        <begin position="116"/>
        <end position="138"/>
    </location>
</feature>
<proteinExistence type="predicted"/>
<protein>
    <recommendedName>
        <fullName evidence="6">MFS-type drug efflux transporter P55</fullName>
    </recommendedName>
</protein>
<dbReference type="Gene3D" id="1.20.1250.20">
    <property type="entry name" value="MFS general substrate transporter like domains"/>
    <property type="match status" value="1"/>
</dbReference>
<dbReference type="InterPro" id="IPR036259">
    <property type="entry name" value="MFS_trans_sf"/>
</dbReference>
<keyword evidence="3 7" id="KW-0812">Transmembrane</keyword>
<feature type="transmembrane region" description="Helical" evidence="7">
    <location>
        <begin position="373"/>
        <end position="395"/>
    </location>
</feature>
<dbReference type="Proteomes" id="UP000501648">
    <property type="component" value="Chromosome"/>
</dbReference>
<dbReference type="GO" id="GO:0012505">
    <property type="term" value="C:endomembrane system"/>
    <property type="evidence" value="ECO:0007669"/>
    <property type="project" value="UniProtKB-SubCell"/>
</dbReference>
<dbReference type="AlphaFoldDB" id="A0A6M3ZVB7"/>
<feature type="transmembrane region" description="Helical" evidence="7">
    <location>
        <begin position="150"/>
        <end position="170"/>
    </location>
</feature>
<evidence type="ECO:0000259" key="8">
    <source>
        <dbReference type="PROSITE" id="PS50850"/>
    </source>
</evidence>